<dbReference type="SUPFAM" id="SSF48403">
    <property type="entry name" value="Ankyrin repeat"/>
    <property type="match status" value="1"/>
</dbReference>
<dbReference type="HOGENOM" id="CLU_000134_18_9_1"/>
<proteinExistence type="predicted"/>
<protein>
    <recommendedName>
        <fullName evidence="6">Ankyrin</fullName>
    </recommendedName>
</protein>
<evidence type="ECO:0000256" key="3">
    <source>
        <dbReference type="PROSITE-ProRule" id="PRU00023"/>
    </source>
</evidence>
<dbReference type="EMBL" id="KN819407">
    <property type="protein sequence ID" value="KIJ10400.1"/>
    <property type="molecule type" value="Genomic_DNA"/>
</dbReference>
<feature type="non-terminal residue" evidence="4">
    <location>
        <position position="124"/>
    </location>
</feature>
<evidence type="ECO:0000256" key="2">
    <source>
        <dbReference type="ARBA" id="ARBA00023043"/>
    </source>
</evidence>
<sequence length="124" mass="13366">TPLHSACFRGHMNIIKLLLEQGADVNALGKCCGTPLHAACSGGDIDIVDLLLQKGADMHLQLGHSEDFKGFGDPATPLHFACYVELLLQKDVDLQVAVQSKSLYTALHFASMQGHSDVVKLLLE</sequence>
<dbReference type="SMART" id="SM00248">
    <property type="entry name" value="ANK"/>
    <property type="match status" value="3"/>
</dbReference>
<dbReference type="PROSITE" id="PS50297">
    <property type="entry name" value="ANK_REP_REGION"/>
    <property type="match status" value="3"/>
</dbReference>
<keyword evidence="5" id="KW-1185">Reference proteome</keyword>
<accession>A0A0C9T430</accession>
<name>A0A0C9T430_PAXIN</name>
<evidence type="ECO:0000313" key="4">
    <source>
        <dbReference type="EMBL" id="KIJ10400.1"/>
    </source>
</evidence>
<dbReference type="OrthoDB" id="194358at2759"/>
<feature type="non-terminal residue" evidence="4">
    <location>
        <position position="1"/>
    </location>
</feature>
<dbReference type="Pfam" id="PF12796">
    <property type="entry name" value="Ank_2"/>
    <property type="match status" value="2"/>
</dbReference>
<organism evidence="4 5">
    <name type="scientific">Paxillus involutus ATCC 200175</name>
    <dbReference type="NCBI Taxonomy" id="664439"/>
    <lineage>
        <taxon>Eukaryota</taxon>
        <taxon>Fungi</taxon>
        <taxon>Dikarya</taxon>
        <taxon>Basidiomycota</taxon>
        <taxon>Agaricomycotina</taxon>
        <taxon>Agaricomycetes</taxon>
        <taxon>Agaricomycetidae</taxon>
        <taxon>Boletales</taxon>
        <taxon>Paxilineae</taxon>
        <taxon>Paxillaceae</taxon>
        <taxon>Paxillus</taxon>
    </lineage>
</organism>
<feature type="repeat" description="ANK" evidence="3">
    <location>
        <begin position="34"/>
        <end position="63"/>
    </location>
</feature>
<dbReference type="InterPro" id="IPR002110">
    <property type="entry name" value="Ankyrin_rpt"/>
</dbReference>
<feature type="repeat" description="ANK" evidence="3">
    <location>
        <begin position="102"/>
        <end position="124"/>
    </location>
</feature>
<gene>
    <name evidence="4" type="ORF">PAXINDRAFT_40640</name>
</gene>
<dbReference type="Proteomes" id="UP000053647">
    <property type="component" value="Unassembled WGS sequence"/>
</dbReference>
<dbReference type="AlphaFoldDB" id="A0A0C9T430"/>
<keyword evidence="1" id="KW-0677">Repeat</keyword>
<keyword evidence="2 3" id="KW-0040">ANK repeat</keyword>
<dbReference type="InterPro" id="IPR036770">
    <property type="entry name" value="Ankyrin_rpt-contain_sf"/>
</dbReference>
<reference evidence="4 5" key="1">
    <citation type="submission" date="2014-06" db="EMBL/GenBank/DDBJ databases">
        <authorList>
            <consortium name="DOE Joint Genome Institute"/>
            <person name="Kuo A."/>
            <person name="Kohler A."/>
            <person name="Nagy L.G."/>
            <person name="Floudas D."/>
            <person name="Copeland A."/>
            <person name="Barry K.W."/>
            <person name="Cichocki N."/>
            <person name="Veneault-Fourrey C."/>
            <person name="LaButti K."/>
            <person name="Lindquist E.A."/>
            <person name="Lipzen A."/>
            <person name="Lundell T."/>
            <person name="Morin E."/>
            <person name="Murat C."/>
            <person name="Sun H."/>
            <person name="Tunlid A."/>
            <person name="Henrissat B."/>
            <person name="Grigoriev I.V."/>
            <person name="Hibbett D.S."/>
            <person name="Martin F."/>
            <person name="Nordberg H.P."/>
            <person name="Cantor M.N."/>
            <person name="Hua S.X."/>
        </authorList>
    </citation>
    <scope>NUCLEOTIDE SEQUENCE [LARGE SCALE GENOMIC DNA]</scope>
    <source>
        <strain evidence="4 5">ATCC 200175</strain>
    </source>
</reference>
<feature type="repeat" description="ANK" evidence="3">
    <location>
        <begin position="1"/>
        <end position="30"/>
    </location>
</feature>
<reference evidence="5" key="2">
    <citation type="submission" date="2015-01" db="EMBL/GenBank/DDBJ databases">
        <title>Evolutionary Origins and Diversification of the Mycorrhizal Mutualists.</title>
        <authorList>
            <consortium name="DOE Joint Genome Institute"/>
            <consortium name="Mycorrhizal Genomics Consortium"/>
            <person name="Kohler A."/>
            <person name="Kuo A."/>
            <person name="Nagy L.G."/>
            <person name="Floudas D."/>
            <person name="Copeland A."/>
            <person name="Barry K.W."/>
            <person name="Cichocki N."/>
            <person name="Veneault-Fourrey C."/>
            <person name="LaButti K."/>
            <person name="Lindquist E.A."/>
            <person name="Lipzen A."/>
            <person name="Lundell T."/>
            <person name="Morin E."/>
            <person name="Murat C."/>
            <person name="Riley R."/>
            <person name="Ohm R."/>
            <person name="Sun H."/>
            <person name="Tunlid A."/>
            <person name="Henrissat B."/>
            <person name="Grigoriev I.V."/>
            <person name="Hibbett D.S."/>
            <person name="Martin F."/>
        </authorList>
    </citation>
    <scope>NUCLEOTIDE SEQUENCE [LARGE SCALE GENOMIC DNA]</scope>
    <source>
        <strain evidence="5">ATCC 200175</strain>
    </source>
</reference>
<evidence type="ECO:0000313" key="5">
    <source>
        <dbReference type="Proteomes" id="UP000053647"/>
    </source>
</evidence>
<evidence type="ECO:0000256" key="1">
    <source>
        <dbReference type="ARBA" id="ARBA00022737"/>
    </source>
</evidence>
<dbReference type="PANTHER" id="PTHR24134:SF9">
    <property type="entry name" value="ANKYRIN REPEAT AND SOCS BOX PROTEIN 8"/>
    <property type="match status" value="1"/>
</dbReference>
<dbReference type="PANTHER" id="PTHR24134">
    <property type="entry name" value="ANKYRIN REPEAT-CONTAINING PROTEIN DDB_G0279043"/>
    <property type="match status" value="1"/>
</dbReference>
<evidence type="ECO:0008006" key="6">
    <source>
        <dbReference type="Google" id="ProtNLM"/>
    </source>
</evidence>
<dbReference type="Gene3D" id="1.25.40.20">
    <property type="entry name" value="Ankyrin repeat-containing domain"/>
    <property type="match status" value="2"/>
</dbReference>
<dbReference type="PROSITE" id="PS50088">
    <property type="entry name" value="ANK_REPEAT"/>
    <property type="match status" value="3"/>
</dbReference>